<dbReference type="InterPro" id="IPR051781">
    <property type="entry name" value="Metallo-dep_Hydrolase"/>
</dbReference>
<feature type="signal peptide" evidence="1">
    <location>
        <begin position="1"/>
        <end position="25"/>
    </location>
</feature>
<protein>
    <submittedName>
        <fullName evidence="3">Amidohydrolase family protein</fullName>
    </submittedName>
</protein>
<evidence type="ECO:0000256" key="1">
    <source>
        <dbReference type="SAM" id="SignalP"/>
    </source>
</evidence>
<name>A0A7V7YG50_9GAMM</name>
<dbReference type="Proteomes" id="UP000449004">
    <property type="component" value="Unassembled WGS sequence"/>
</dbReference>
<dbReference type="InterPro" id="IPR011059">
    <property type="entry name" value="Metal-dep_hydrolase_composite"/>
</dbReference>
<dbReference type="EMBL" id="WELC01000011">
    <property type="protein sequence ID" value="KAB7630337.1"/>
    <property type="molecule type" value="Genomic_DNA"/>
</dbReference>
<comment type="caution">
    <text evidence="3">The sequence shown here is derived from an EMBL/GenBank/DDBJ whole genome shotgun (WGS) entry which is preliminary data.</text>
</comment>
<feature type="domain" description="Amidohydrolase-related" evidence="2">
    <location>
        <begin position="77"/>
        <end position="438"/>
    </location>
</feature>
<dbReference type="GO" id="GO:0016810">
    <property type="term" value="F:hydrolase activity, acting on carbon-nitrogen (but not peptide) bonds"/>
    <property type="evidence" value="ECO:0007669"/>
    <property type="project" value="InterPro"/>
</dbReference>
<dbReference type="SUPFAM" id="SSF51556">
    <property type="entry name" value="Metallo-dependent hydrolases"/>
    <property type="match status" value="1"/>
</dbReference>
<dbReference type="Pfam" id="PF01979">
    <property type="entry name" value="Amidohydro_1"/>
    <property type="match status" value="1"/>
</dbReference>
<dbReference type="SUPFAM" id="SSF51338">
    <property type="entry name" value="Composite domain of metallo-dependent hydrolases"/>
    <property type="match status" value="1"/>
</dbReference>
<accession>A0A7V7YG50</accession>
<dbReference type="InterPro" id="IPR006680">
    <property type="entry name" value="Amidohydro-rel"/>
</dbReference>
<dbReference type="PANTHER" id="PTHR43135">
    <property type="entry name" value="ALPHA-D-RIBOSE 1-METHYLPHOSPHONATE 5-TRIPHOSPHATE DIPHOSPHATASE"/>
    <property type="match status" value="1"/>
</dbReference>
<reference evidence="3 4" key="1">
    <citation type="submission" date="2019-10" db="EMBL/GenBank/DDBJ databases">
        <title>Halotolerant bacteria associated to Saharan-endemic halophytes Stipa tenacissima L. and Atriplex halimus L mitigate salt stress and promote growth of tomato plants.</title>
        <authorList>
            <person name="Dif G."/>
        </authorList>
    </citation>
    <scope>NUCLEOTIDE SEQUENCE [LARGE SCALE GENOMIC DNA]</scope>
    <source>
        <strain evidence="3 4">IS26</strain>
    </source>
</reference>
<dbReference type="Gene3D" id="3.20.20.140">
    <property type="entry name" value="Metal-dependent hydrolases"/>
    <property type="match status" value="1"/>
</dbReference>
<proteinExistence type="predicted"/>
<evidence type="ECO:0000313" key="3">
    <source>
        <dbReference type="EMBL" id="KAB7630337.1"/>
    </source>
</evidence>
<dbReference type="PANTHER" id="PTHR43135:SF3">
    <property type="entry name" value="ALPHA-D-RIBOSE 1-METHYLPHOSPHONATE 5-TRIPHOSPHATE DIPHOSPHATASE"/>
    <property type="match status" value="1"/>
</dbReference>
<gene>
    <name evidence="3" type="ORF">F9K92_09835</name>
</gene>
<organism evidence="3 4">
    <name type="scientific">Stenotrophomonas rhizophila</name>
    <dbReference type="NCBI Taxonomy" id="216778"/>
    <lineage>
        <taxon>Bacteria</taxon>
        <taxon>Pseudomonadati</taxon>
        <taxon>Pseudomonadota</taxon>
        <taxon>Gammaproteobacteria</taxon>
        <taxon>Lysobacterales</taxon>
        <taxon>Lysobacteraceae</taxon>
        <taxon>Stenotrophomonas</taxon>
    </lineage>
</organism>
<dbReference type="InterPro" id="IPR032466">
    <property type="entry name" value="Metal_Hydrolase"/>
</dbReference>
<dbReference type="AlphaFoldDB" id="A0A7V7YG50"/>
<keyword evidence="3" id="KW-0378">Hydrolase</keyword>
<sequence length="457" mass="48899">MEPPMRPTRLWALLLAATTALPAAAEPILFENARVFDGTRDLGITPVLIDGARIVHVGTPLPAAATGARRVDYTGKTLLPGLVSDHAHVGNTQGLEHGDRFYTHDNVVRDLRQFQRYGITTVTALGMNGADFFTLRKAINIDPGLGAQLYGAGGGIGAPEGAPPADTMGLRHDPVARPRNAEEARAAVATQHADGVDLIKLWVDDLGGKRPMMTPEVYGAAIAEAHARGLKVAAHIHDLEQARDLVDAKVDILAHGIRDRAVDPMLARKMRDQGTWYIPTIAIDEANYWYAEHPLALQQPFLRQALHADVLARWSQPDWQRSQLASDGIPAARKAVATNLDNVRRLHAAGVKLGFGTDAGAMPQRVIGVAEHRELQLLVEAGLTPSEALQVATTQAAALLGLTDRGRIAAGKRADLLVLDADPLVDIANTQRIGAVWQAGQQVAGPIEAAADTATRD</sequence>
<feature type="chain" id="PRO_5031496564" evidence="1">
    <location>
        <begin position="26"/>
        <end position="457"/>
    </location>
</feature>
<keyword evidence="1" id="KW-0732">Signal</keyword>
<dbReference type="Gene3D" id="2.30.40.10">
    <property type="entry name" value="Urease, subunit C, domain 1"/>
    <property type="match status" value="1"/>
</dbReference>
<evidence type="ECO:0000313" key="4">
    <source>
        <dbReference type="Proteomes" id="UP000449004"/>
    </source>
</evidence>
<evidence type="ECO:0000259" key="2">
    <source>
        <dbReference type="Pfam" id="PF01979"/>
    </source>
</evidence>